<name>A0A512H3P0_9PROT</name>
<gene>
    <name evidence="4" type="ORF">ROR02_01490</name>
</gene>
<evidence type="ECO:0000259" key="2">
    <source>
        <dbReference type="Pfam" id="PF04016"/>
    </source>
</evidence>
<dbReference type="AlphaFoldDB" id="A0A512H3P0"/>
<evidence type="ECO:0000259" key="3">
    <source>
        <dbReference type="Pfam" id="PF13938"/>
    </source>
</evidence>
<feature type="compositionally biased region" description="Low complexity" evidence="1">
    <location>
        <begin position="13"/>
        <end position="24"/>
    </location>
</feature>
<organism evidence="4 5">
    <name type="scientific">Pararhodospirillum oryzae</name>
    <dbReference type="NCBI Taxonomy" id="478448"/>
    <lineage>
        <taxon>Bacteria</taxon>
        <taxon>Pseudomonadati</taxon>
        <taxon>Pseudomonadota</taxon>
        <taxon>Alphaproteobacteria</taxon>
        <taxon>Rhodospirillales</taxon>
        <taxon>Rhodospirillaceae</taxon>
        <taxon>Pararhodospirillum</taxon>
    </lineage>
</organism>
<dbReference type="EMBL" id="BJZO01000002">
    <property type="protein sequence ID" value="GEO80018.1"/>
    <property type="molecule type" value="Genomic_DNA"/>
</dbReference>
<feature type="domain" description="Putative heavy-metal chelation" evidence="2">
    <location>
        <begin position="296"/>
        <end position="419"/>
    </location>
</feature>
<dbReference type="SUPFAM" id="SSF159713">
    <property type="entry name" value="Dhaf3308-like"/>
    <property type="match status" value="1"/>
</dbReference>
<evidence type="ECO:0000256" key="1">
    <source>
        <dbReference type="SAM" id="MobiDB-lite"/>
    </source>
</evidence>
<feature type="region of interest" description="Disordered" evidence="1">
    <location>
        <begin position="1"/>
        <end position="24"/>
    </location>
</feature>
<proteinExistence type="predicted"/>
<accession>A0A512H3P0</accession>
<sequence>MMGTRALQQDTQAPRAEGPAPRAGGMVLVAPGSFEPIQAPWIRPGVVVHDPREGVDGLLARFADDLNARGFRITGYVHRPERDGTGPGEGCAERVEVLDLRRRQTLSLERDTAGRVMREALREDADLLIISRFSACLQAMDALGASVGEESSHGMPLLTSIAGQCIHKWHRFAQQEGSMLTPDPRALWRWWGPERLYRDLALGVAEEPVRQIACGPRWIMVEGPRGAGLAYLPRHPRGLMPRLPQLGRWSLRALAGLVSSWDPLEMALGVAALNAHYNHYDLEGDSGNGARLFRKRPGRVVVIGAFPGVDGLLPGCAIIETDPRPGEFPPVAMDTLVPGCGGVLVNASALINRSLPRILRLAQGRPVGLIGPATPLTDRLHAYGVDVLGGMVVTNPQGLAAAVRAGALPRSFGQYGRFIHRVNPDSTLLRHRDQPTPLRPGVSRPILKCRG</sequence>
<comment type="caution">
    <text evidence="4">The sequence shown here is derived from an EMBL/GenBank/DDBJ whole genome shotgun (WGS) entry which is preliminary data.</text>
</comment>
<dbReference type="Pfam" id="PF13938">
    <property type="entry name" value="DUF4213"/>
    <property type="match status" value="1"/>
</dbReference>
<reference evidence="4 5" key="1">
    <citation type="submission" date="2019-07" db="EMBL/GenBank/DDBJ databases">
        <title>Whole genome shotgun sequence of Rhodospirillum oryzae NBRC 107573.</title>
        <authorList>
            <person name="Hosoyama A."/>
            <person name="Uohara A."/>
            <person name="Ohji S."/>
            <person name="Ichikawa N."/>
        </authorList>
    </citation>
    <scope>NUCLEOTIDE SEQUENCE [LARGE SCALE GENOMIC DNA]</scope>
    <source>
        <strain evidence="4 5">NBRC 107573</strain>
    </source>
</reference>
<dbReference type="Pfam" id="PF10649">
    <property type="entry name" value="DUF2478"/>
    <property type="match status" value="2"/>
</dbReference>
<feature type="compositionally biased region" description="Polar residues" evidence="1">
    <location>
        <begin position="1"/>
        <end position="12"/>
    </location>
</feature>
<dbReference type="InterPro" id="IPR007161">
    <property type="entry name" value="DUF364"/>
</dbReference>
<feature type="domain" description="DUF4213" evidence="3">
    <location>
        <begin position="197"/>
        <end position="276"/>
    </location>
</feature>
<keyword evidence="5" id="KW-1185">Reference proteome</keyword>
<dbReference type="InterPro" id="IPR018912">
    <property type="entry name" value="DUF2478"/>
</dbReference>
<dbReference type="Pfam" id="PF04016">
    <property type="entry name" value="DUF364"/>
    <property type="match status" value="1"/>
</dbReference>
<dbReference type="RefSeq" id="WP_218032736.1">
    <property type="nucleotide sequence ID" value="NZ_BJZO01000002.1"/>
</dbReference>
<dbReference type="Gene3D" id="3.30.390.100">
    <property type="match status" value="1"/>
</dbReference>
<evidence type="ECO:0000313" key="5">
    <source>
        <dbReference type="Proteomes" id="UP000321567"/>
    </source>
</evidence>
<dbReference type="Gene3D" id="3.40.50.11590">
    <property type="match status" value="1"/>
</dbReference>
<dbReference type="Proteomes" id="UP000321567">
    <property type="component" value="Unassembled WGS sequence"/>
</dbReference>
<evidence type="ECO:0000313" key="4">
    <source>
        <dbReference type="EMBL" id="GEO80018.1"/>
    </source>
</evidence>
<dbReference type="InterPro" id="IPR025251">
    <property type="entry name" value="DUF4213"/>
</dbReference>
<protein>
    <submittedName>
        <fullName evidence="4">Uncharacterized protein</fullName>
    </submittedName>
</protein>